<organism evidence="1 2">
    <name type="scientific">Pseudomonas orientalis</name>
    <dbReference type="NCBI Taxonomy" id="76758"/>
    <lineage>
        <taxon>Bacteria</taxon>
        <taxon>Pseudomonadati</taxon>
        <taxon>Pseudomonadota</taxon>
        <taxon>Gammaproteobacteria</taxon>
        <taxon>Pseudomonadales</taxon>
        <taxon>Pseudomonadaceae</taxon>
        <taxon>Pseudomonas</taxon>
    </lineage>
</organism>
<evidence type="ECO:0000313" key="2">
    <source>
        <dbReference type="Proteomes" id="UP000293369"/>
    </source>
</evidence>
<gene>
    <name evidence="1" type="ORF">EUX57_05270</name>
</gene>
<dbReference type="AlphaFoldDB" id="A0A4Q7D1C8"/>
<proteinExistence type="predicted"/>
<evidence type="ECO:0000313" key="1">
    <source>
        <dbReference type="EMBL" id="RZI32664.1"/>
    </source>
</evidence>
<dbReference type="RefSeq" id="WP_130138150.1">
    <property type="nucleotide sequence ID" value="NZ_SGFE01000008.1"/>
</dbReference>
<reference evidence="1 2" key="1">
    <citation type="submission" date="2019-02" db="EMBL/GenBank/DDBJ databases">
        <title>Pseudomonas spp from wheat grain.</title>
        <authorList>
            <person name="Cho G.-S."/>
            <person name="Franz C.M.A.P."/>
        </authorList>
    </citation>
    <scope>NUCLEOTIDE SEQUENCE [LARGE SCALE GENOMIC DNA]</scope>
    <source>
        <strain evidence="1 2">133NRW</strain>
    </source>
</reference>
<name>A0A4Q7D1C8_9PSED</name>
<accession>A0A4Q7D1C8</accession>
<sequence length="370" mass="41671">MPRIEYTKSELYVKDDLERLFWIEIAKRKARLLFGDAYARLVSLRSELEEYFVSVADDVDEPCTDGDAAVLNIVQFGWHVLDRVSDPSHAALIEKAAQKYFGVATDLYNQIPYHQGFYFYDFSLETDLEALHDWWSYITSHRGREDLGTSGQFSTVGEARPIAATEDVTFTGDDEPTIRVGDSVSTITSLQAPVSFPRRVSRQRCWVHSTDEAEIVINGHELINQLVLHVDLFEPLPSMQRIEAMLVSKQRAANAFRDLALLQKGILPEKAPFADRANIDTLLALLVEPPGAHKLMKAVNSVRPMIAGLRAWDLIDGGMVESKAAKKVSEELRGINGAEVFSQARVMRALKNVVQPLVEQYEPDLLPWNI</sequence>
<dbReference type="EMBL" id="SGFE01000008">
    <property type="protein sequence ID" value="RZI32664.1"/>
    <property type="molecule type" value="Genomic_DNA"/>
</dbReference>
<protein>
    <submittedName>
        <fullName evidence="1">Uncharacterized protein</fullName>
    </submittedName>
</protein>
<dbReference type="Proteomes" id="UP000293369">
    <property type="component" value="Unassembled WGS sequence"/>
</dbReference>
<comment type="caution">
    <text evidence="1">The sequence shown here is derived from an EMBL/GenBank/DDBJ whole genome shotgun (WGS) entry which is preliminary data.</text>
</comment>